<protein>
    <recommendedName>
        <fullName evidence="5">Metallo-beta-lactamase domain-containing protein</fullName>
    </recommendedName>
</protein>
<dbReference type="GO" id="GO:0016787">
    <property type="term" value="F:hydrolase activity"/>
    <property type="evidence" value="ECO:0007669"/>
    <property type="project" value="UniProtKB-KW"/>
</dbReference>
<sequence length="224" mass="24671">MKLGSAAVNLVTDGTLSKDGGALFGRIPKMDWEQAIKPDRRNRVKMGINLLLIQTPKFNILVDTGLGSKSNDMVKDTYSLNGNKLAKSLKQLNLSPKDISLIILSHLQFDRAGGCTKLDRSGKLVPAFPKAKHLVQKVCVEESKEPSEIEKSFVNQDDFLPLIEKDLIEQLDGESEIIPGIKTQITGGPSMGHQIVFIEWGSERIVYAGSIIPTRFHISPQHVA</sequence>
<dbReference type="Pfam" id="PF00753">
    <property type="entry name" value="Lactamase_B"/>
    <property type="match status" value="1"/>
</dbReference>
<keyword evidence="2" id="KW-0479">Metal-binding</keyword>
<dbReference type="SUPFAM" id="SSF56281">
    <property type="entry name" value="Metallo-hydrolase/oxidoreductase"/>
    <property type="match status" value="1"/>
</dbReference>
<evidence type="ECO:0000256" key="4">
    <source>
        <dbReference type="ARBA" id="ARBA00022833"/>
    </source>
</evidence>
<name>A0A382M0I6_9ZZZZ</name>
<dbReference type="PANTHER" id="PTHR42978">
    <property type="entry name" value="QUORUM-QUENCHING LACTONASE YTNP-RELATED-RELATED"/>
    <property type="match status" value="1"/>
</dbReference>
<dbReference type="InterPro" id="IPR051013">
    <property type="entry name" value="MBL_superfamily_lactonases"/>
</dbReference>
<evidence type="ECO:0000256" key="1">
    <source>
        <dbReference type="ARBA" id="ARBA00007749"/>
    </source>
</evidence>
<evidence type="ECO:0000256" key="3">
    <source>
        <dbReference type="ARBA" id="ARBA00022801"/>
    </source>
</evidence>
<evidence type="ECO:0000313" key="6">
    <source>
        <dbReference type="EMBL" id="SVC42310.1"/>
    </source>
</evidence>
<gene>
    <name evidence="6" type="ORF">METZ01_LOCUS295164</name>
</gene>
<dbReference type="AlphaFoldDB" id="A0A382M0I6"/>
<feature type="non-terminal residue" evidence="6">
    <location>
        <position position="224"/>
    </location>
</feature>
<feature type="domain" description="Metallo-beta-lactamase" evidence="5">
    <location>
        <begin position="48"/>
        <end position="218"/>
    </location>
</feature>
<dbReference type="GO" id="GO:0046872">
    <property type="term" value="F:metal ion binding"/>
    <property type="evidence" value="ECO:0007669"/>
    <property type="project" value="UniProtKB-KW"/>
</dbReference>
<dbReference type="InterPro" id="IPR001279">
    <property type="entry name" value="Metallo-B-lactamas"/>
</dbReference>
<comment type="similarity">
    <text evidence="1">Belongs to the metallo-beta-lactamase superfamily.</text>
</comment>
<proteinExistence type="inferred from homology"/>
<keyword evidence="4" id="KW-0862">Zinc</keyword>
<dbReference type="PANTHER" id="PTHR42978:SF6">
    <property type="entry name" value="QUORUM-QUENCHING LACTONASE YTNP-RELATED"/>
    <property type="match status" value="1"/>
</dbReference>
<accession>A0A382M0I6</accession>
<dbReference type="Gene3D" id="3.60.15.10">
    <property type="entry name" value="Ribonuclease Z/Hydroxyacylglutathione hydrolase-like"/>
    <property type="match status" value="1"/>
</dbReference>
<organism evidence="6">
    <name type="scientific">marine metagenome</name>
    <dbReference type="NCBI Taxonomy" id="408172"/>
    <lineage>
        <taxon>unclassified sequences</taxon>
        <taxon>metagenomes</taxon>
        <taxon>ecological metagenomes</taxon>
    </lineage>
</organism>
<evidence type="ECO:0000259" key="5">
    <source>
        <dbReference type="Pfam" id="PF00753"/>
    </source>
</evidence>
<reference evidence="6" key="1">
    <citation type="submission" date="2018-05" db="EMBL/GenBank/DDBJ databases">
        <authorList>
            <person name="Lanie J.A."/>
            <person name="Ng W.-L."/>
            <person name="Kazmierczak K.M."/>
            <person name="Andrzejewski T.M."/>
            <person name="Davidsen T.M."/>
            <person name="Wayne K.J."/>
            <person name="Tettelin H."/>
            <person name="Glass J.I."/>
            <person name="Rusch D."/>
            <person name="Podicherti R."/>
            <person name="Tsui H.-C.T."/>
            <person name="Winkler M.E."/>
        </authorList>
    </citation>
    <scope>NUCLEOTIDE SEQUENCE</scope>
</reference>
<keyword evidence="3" id="KW-0378">Hydrolase</keyword>
<dbReference type="EMBL" id="UINC01090398">
    <property type="protein sequence ID" value="SVC42310.1"/>
    <property type="molecule type" value="Genomic_DNA"/>
</dbReference>
<evidence type="ECO:0000256" key="2">
    <source>
        <dbReference type="ARBA" id="ARBA00022723"/>
    </source>
</evidence>
<dbReference type="InterPro" id="IPR036866">
    <property type="entry name" value="RibonucZ/Hydroxyglut_hydro"/>
</dbReference>